<dbReference type="SUPFAM" id="SSF47336">
    <property type="entry name" value="ACP-like"/>
    <property type="match status" value="1"/>
</dbReference>
<protein>
    <recommendedName>
        <fullName evidence="3">Carrier domain-containing protein</fullName>
    </recommendedName>
</protein>
<dbReference type="SUPFAM" id="SSF56801">
    <property type="entry name" value="Acetyl-CoA synthetase-like"/>
    <property type="match status" value="1"/>
</dbReference>
<dbReference type="Gene3D" id="1.10.1200.10">
    <property type="entry name" value="ACP-like"/>
    <property type="match status" value="1"/>
</dbReference>
<feature type="domain" description="Carrier" evidence="3">
    <location>
        <begin position="912"/>
        <end position="986"/>
    </location>
</feature>
<dbReference type="PROSITE" id="PS50075">
    <property type="entry name" value="CARRIER"/>
    <property type="match status" value="1"/>
</dbReference>
<dbReference type="InterPro" id="IPR009081">
    <property type="entry name" value="PP-bd_ACP"/>
</dbReference>
<evidence type="ECO:0000256" key="1">
    <source>
        <dbReference type="ARBA" id="ARBA00022450"/>
    </source>
</evidence>
<dbReference type="GO" id="GO:0044550">
    <property type="term" value="P:secondary metabolite biosynthetic process"/>
    <property type="evidence" value="ECO:0007669"/>
    <property type="project" value="TreeGrafter"/>
</dbReference>
<dbReference type="FunFam" id="3.40.50.12780:FF:000012">
    <property type="entry name" value="Non-ribosomal peptide synthetase"/>
    <property type="match status" value="1"/>
</dbReference>
<dbReference type="CDD" id="cd17643">
    <property type="entry name" value="A_NRPS_Cytc1-like"/>
    <property type="match status" value="1"/>
</dbReference>
<dbReference type="InterPro" id="IPR020806">
    <property type="entry name" value="PKS_PP-bd"/>
</dbReference>
<sequence>MPLITVPETRHAAFPLHAHLIPADCPPSGHTHAWRVRLPEGADTVRLSHLLDTAVAPWWPEATARPTLWSEPVPAAAGSTIADRRLRAELHRPLGTGQAPLRVVLLAYADGRADLILVAHRGFLDAASLRHVADVLLDRAPAERHAPPASARLAPADAELRKAWSVAEFAGRVEWAAGDSSAGDRTGVVRQALRDTAADTSGGALAVATGLVLGRYENQDTPVVGALTGHPGRPADALGPDAGTLLALDLSGARSTAELLREAAHTLTATWCDRQTYADLVAESGGRVLAGVLDPVAHPADGPTETYLPCQTAPFPLTVMVRRRTDGEPELEIHHRLADVDEAAARQFARHLARSLEQLSADAQETAPEDIDLLGDEDRDALVALGRPARPLEWQPQRIDEVFAHRAAERPEAIALSCEDHSLTYAELNNRADRFAGALHNLGVRPGERVGVCLDRSLDLVVTMLAVLKADAVYVPMDPAYPADRLAYTAEDAGLRLVVTALEDFPAGQARTIHPEELAAGTAMAAPAPGRGNEQAAYVIYTSGSTGRPKGVVVPHRNVVALLGATREDFGLCPDDTWTLFHSAAFDFSVWEIWGPLLTGARLVVVPYWVSRSPQDFRALLRDERVTVLNQTPSAFAQLVEADRQHEPDLAVRLVVFGGEPLDARGLRDWFDRYPERRCRLVNMFGITETTVHVTAQTVGRKEALSGSRSVGPALPGWYLYVLDERQRPVPLNVPGEIYVGGEGVALEYLGRPELTAERFVTDPFTGGRMYRSGDKGRLRPDGRLEHLGRLDTQVKLRGFRIELDEIRNVLLDDPTVTAAAVVLGSADAGDAAAARLDAYVVLAGGDTAAVRRRAAKVLPEYMLPATVTALPALPLTANGKLDARRLPAPAAGAPAAVAAPSAQPSPDSTEASGTGLAAALVEVWQDVLGVPVGPDDNFFELGGNSLYAVRLAAAMNERNLPPMPMRELYLNPTVNRLAAVLAPGDQA</sequence>
<dbReference type="EMBL" id="BJHX01000001">
    <property type="protein sequence ID" value="GDY63088.1"/>
    <property type="molecule type" value="Genomic_DNA"/>
</dbReference>
<dbReference type="Gene3D" id="3.40.50.12780">
    <property type="entry name" value="N-terminal domain of ligase-like"/>
    <property type="match status" value="1"/>
</dbReference>
<dbReference type="InterPro" id="IPR010071">
    <property type="entry name" value="AA_adenyl_dom"/>
</dbReference>
<dbReference type="PANTHER" id="PTHR45527">
    <property type="entry name" value="NONRIBOSOMAL PEPTIDE SYNTHETASE"/>
    <property type="match status" value="1"/>
</dbReference>
<dbReference type="FunFam" id="3.40.50.980:FF:000001">
    <property type="entry name" value="Non-ribosomal peptide synthetase"/>
    <property type="match status" value="1"/>
</dbReference>
<dbReference type="PANTHER" id="PTHR45527:SF1">
    <property type="entry name" value="FATTY ACID SYNTHASE"/>
    <property type="match status" value="1"/>
</dbReference>
<name>A0A4D4LXB7_STRAX</name>
<evidence type="ECO:0000259" key="3">
    <source>
        <dbReference type="PROSITE" id="PS50075"/>
    </source>
</evidence>
<evidence type="ECO:0000313" key="4">
    <source>
        <dbReference type="EMBL" id="GDY63088.1"/>
    </source>
</evidence>
<dbReference type="Gene3D" id="3.30.300.30">
    <property type="match status" value="1"/>
</dbReference>
<dbReference type="InterPro" id="IPR036736">
    <property type="entry name" value="ACP-like_sf"/>
</dbReference>
<dbReference type="Proteomes" id="UP000302139">
    <property type="component" value="Unassembled WGS sequence"/>
</dbReference>
<dbReference type="GO" id="GO:0031177">
    <property type="term" value="F:phosphopantetheine binding"/>
    <property type="evidence" value="ECO:0007669"/>
    <property type="project" value="InterPro"/>
</dbReference>
<dbReference type="InterPro" id="IPR042099">
    <property type="entry name" value="ANL_N_sf"/>
</dbReference>
<dbReference type="FunFam" id="3.40.50.980:FF:000002">
    <property type="entry name" value="Enterobactin synthetase component F"/>
    <property type="match status" value="1"/>
</dbReference>
<dbReference type="GO" id="GO:0017000">
    <property type="term" value="P:antibiotic biosynthetic process"/>
    <property type="evidence" value="ECO:0007669"/>
    <property type="project" value="UniProtKB-ARBA"/>
</dbReference>
<reference evidence="4 5" key="1">
    <citation type="submission" date="2019-04" db="EMBL/GenBank/DDBJ databases">
        <title>Draft genome sequences of Streptomyces avermitilis NBRC 14893.</title>
        <authorList>
            <person name="Komaki H."/>
            <person name="Tamura T."/>
            <person name="Hosoyama A."/>
        </authorList>
    </citation>
    <scope>NUCLEOTIDE SEQUENCE [LARGE SCALE GENOMIC DNA]</scope>
    <source>
        <strain evidence="4 5">NBRC 14893</strain>
    </source>
</reference>
<organism evidence="4 5">
    <name type="scientific">Streptomyces avermitilis</name>
    <dbReference type="NCBI Taxonomy" id="33903"/>
    <lineage>
        <taxon>Bacteria</taxon>
        <taxon>Bacillati</taxon>
        <taxon>Actinomycetota</taxon>
        <taxon>Actinomycetes</taxon>
        <taxon>Kitasatosporales</taxon>
        <taxon>Streptomycetaceae</taxon>
        <taxon>Streptomyces</taxon>
    </lineage>
</organism>
<evidence type="ECO:0000313" key="5">
    <source>
        <dbReference type="Proteomes" id="UP000302139"/>
    </source>
</evidence>
<dbReference type="Pfam" id="PF00501">
    <property type="entry name" value="AMP-binding"/>
    <property type="match status" value="1"/>
</dbReference>
<accession>A0A4D4LXB7</accession>
<proteinExistence type="predicted"/>
<dbReference type="Pfam" id="PF13193">
    <property type="entry name" value="AMP-binding_C"/>
    <property type="match status" value="1"/>
</dbReference>
<dbReference type="SMART" id="SM00823">
    <property type="entry name" value="PKS_PP"/>
    <property type="match status" value="1"/>
</dbReference>
<comment type="caution">
    <text evidence="4">The sequence shown here is derived from an EMBL/GenBank/DDBJ whole genome shotgun (WGS) entry which is preliminary data.</text>
</comment>
<dbReference type="InterPro" id="IPR025110">
    <property type="entry name" value="AMP-bd_C"/>
</dbReference>
<dbReference type="InterPro" id="IPR020845">
    <property type="entry name" value="AMP-binding_CS"/>
</dbReference>
<dbReference type="NCBIfam" id="TIGR01733">
    <property type="entry name" value="AA-adenyl-dom"/>
    <property type="match status" value="1"/>
</dbReference>
<keyword evidence="2" id="KW-0597">Phosphoprotein</keyword>
<dbReference type="GO" id="GO:0005737">
    <property type="term" value="C:cytoplasm"/>
    <property type="evidence" value="ECO:0007669"/>
    <property type="project" value="TreeGrafter"/>
</dbReference>
<dbReference type="InterPro" id="IPR045851">
    <property type="entry name" value="AMP-bd_C_sf"/>
</dbReference>
<evidence type="ECO:0000256" key="2">
    <source>
        <dbReference type="ARBA" id="ARBA00022553"/>
    </source>
</evidence>
<dbReference type="PROSITE" id="PS00455">
    <property type="entry name" value="AMP_BINDING"/>
    <property type="match status" value="1"/>
</dbReference>
<keyword evidence="1" id="KW-0596">Phosphopantetheine</keyword>
<dbReference type="InterPro" id="IPR000873">
    <property type="entry name" value="AMP-dep_synth/lig_dom"/>
</dbReference>
<dbReference type="AlphaFoldDB" id="A0A4D4LXB7"/>
<gene>
    <name evidence="4" type="ORF">SAV14893_024810</name>
</gene>
<dbReference type="Pfam" id="PF00550">
    <property type="entry name" value="PP-binding"/>
    <property type="match status" value="1"/>
</dbReference>
<dbReference type="SUPFAM" id="SSF52777">
    <property type="entry name" value="CoA-dependent acyltransferases"/>
    <property type="match status" value="1"/>
</dbReference>
<dbReference type="Gene3D" id="3.30.559.30">
    <property type="entry name" value="Nonribosomal peptide synthetase, condensation domain"/>
    <property type="match status" value="1"/>
</dbReference>
<dbReference type="GO" id="GO:0043041">
    <property type="term" value="P:amino acid activation for nonribosomal peptide biosynthetic process"/>
    <property type="evidence" value="ECO:0007669"/>
    <property type="project" value="TreeGrafter"/>
</dbReference>